<dbReference type="GO" id="GO:0006538">
    <property type="term" value="P:L-glutamate catabolic process"/>
    <property type="evidence" value="ECO:0007669"/>
    <property type="project" value="TreeGrafter"/>
</dbReference>
<evidence type="ECO:0000256" key="4">
    <source>
        <dbReference type="PIRSR" id="PIRSR000185-1"/>
    </source>
</evidence>
<comment type="caution">
    <text evidence="9">The sequence shown here is derived from an EMBL/GenBank/DDBJ whole genome shotgun (WGS) entry which is preliminary data.</text>
</comment>
<accession>A0A0X3UBM7</accession>
<proteinExistence type="inferred from homology"/>
<evidence type="ECO:0000256" key="7">
    <source>
        <dbReference type="RuleBase" id="RU004417"/>
    </source>
</evidence>
<dbReference type="Gene3D" id="3.40.50.720">
    <property type="entry name" value="NAD(P)-binding Rossmann-like Domain"/>
    <property type="match status" value="1"/>
</dbReference>
<dbReference type="GO" id="GO:0000166">
    <property type="term" value="F:nucleotide binding"/>
    <property type="evidence" value="ECO:0007669"/>
    <property type="project" value="UniProtKB-KW"/>
</dbReference>
<evidence type="ECO:0000256" key="1">
    <source>
        <dbReference type="ARBA" id="ARBA00006382"/>
    </source>
</evidence>
<dbReference type="Pfam" id="PF02812">
    <property type="entry name" value="ELFV_dehydrog_N"/>
    <property type="match status" value="1"/>
</dbReference>
<dbReference type="SUPFAM" id="SSF51735">
    <property type="entry name" value="NAD(P)-binding Rossmann-fold domains"/>
    <property type="match status" value="1"/>
</dbReference>
<protein>
    <recommendedName>
        <fullName evidence="3">Glutamate dehydrogenase</fullName>
    </recommendedName>
</protein>
<dbReference type="RefSeq" id="WP_068343233.1">
    <property type="nucleotide sequence ID" value="NZ_LQBQ01000001.1"/>
</dbReference>
<feature type="active site" description="Proton donor" evidence="4">
    <location>
        <position position="77"/>
    </location>
</feature>
<keyword evidence="5" id="KW-0547">Nucleotide-binding</keyword>
<dbReference type="Proteomes" id="UP000053791">
    <property type="component" value="Unassembled WGS sequence"/>
</dbReference>
<dbReference type="InterPro" id="IPR006095">
    <property type="entry name" value="Glu/Leu/Phe/Val/Trp_DH"/>
</dbReference>
<evidence type="ECO:0000256" key="3">
    <source>
        <dbReference type="PIRNR" id="PIRNR000185"/>
    </source>
</evidence>
<dbReference type="Gene3D" id="3.40.50.10860">
    <property type="entry name" value="Leucine Dehydrogenase, chain A, domain 1"/>
    <property type="match status" value="1"/>
</dbReference>
<dbReference type="Pfam" id="PF00208">
    <property type="entry name" value="ELFV_dehydrog"/>
    <property type="match status" value="1"/>
</dbReference>
<evidence type="ECO:0000256" key="6">
    <source>
        <dbReference type="PIRSR" id="PIRSR000185-3"/>
    </source>
</evidence>
<dbReference type="PANTHER" id="PTHR11606:SF13">
    <property type="entry name" value="GLUTAMATE DEHYDROGENASE 1, MITOCHONDRIAL"/>
    <property type="match status" value="1"/>
</dbReference>
<keyword evidence="10" id="KW-1185">Reference proteome</keyword>
<evidence type="ECO:0000259" key="8">
    <source>
        <dbReference type="SMART" id="SM00839"/>
    </source>
</evidence>
<name>A0A0X3UBM7_9RHOB</name>
<comment type="similarity">
    <text evidence="1 3 7">Belongs to the Glu/Leu/Phe/Val dehydrogenases family.</text>
</comment>
<dbReference type="SUPFAM" id="SSF53223">
    <property type="entry name" value="Aminoacid dehydrogenase-like, N-terminal domain"/>
    <property type="match status" value="1"/>
</dbReference>
<dbReference type="InterPro" id="IPR006097">
    <property type="entry name" value="Glu/Leu/Phe/Val/Trp_DH_dimer"/>
</dbReference>
<dbReference type="PRINTS" id="PR00082">
    <property type="entry name" value="GLFDHDRGNASE"/>
</dbReference>
<dbReference type="GO" id="GO:0004352">
    <property type="term" value="F:glutamate dehydrogenase (NAD+) activity"/>
    <property type="evidence" value="ECO:0007669"/>
    <property type="project" value="TreeGrafter"/>
</dbReference>
<evidence type="ECO:0000313" key="10">
    <source>
        <dbReference type="Proteomes" id="UP000053791"/>
    </source>
</evidence>
<dbReference type="PIRSF" id="PIRSF000185">
    <property type="entry name" value="Glu_DH"/>
    <property type="match status" value="1"/>
</dbReference>
<evidence type="ECO:0000313" key="9">
    <source>
        <dbReference type="EMBL" id="KUJ85493.1"/>
    </source>
</evidence>
<dbReference type="InterPro" id="IPR006096">
    <property type="entry name" value="Glu/Leu/Phe/Val/Trp_DH_C"/>
</dbReference>
<dbReference type="InterPro" id="IPR014362">
    <property type="entry name" value="Glu_DH"/>
</dbReference>
<feature type="site" description="Important for catalysis" evidence="6">
    <location>
        <position position="113"/>
    </location>
</feature>
<feature type="binding site" evidence="5">
    <location>
        <position position="149"/>
    </location>
    <ligand>
        <name>NAD(+)</name>
        <dbReference type="ChEBI" id="CHEBI:57540"/>
    </ligand>
</feature>
<dbReference type="AlphaFoldDB" id="A0A0X3UBM7"/>
<dbReference type="STRING" id="1685379.AVO45_00400"/>
<dbReference type="InterPro" id="IPR036291">
    <property type="entry name" value="NAD(P)-bd_dom_sf"/>
</dbReference>
<gene>
    <name evidence="9" type="ORF">AVO45_00400</name>
</gene>
<dbReference type="EMBL" id="LQBQ01000001">
    <property type="protein sequence ID" value="KUJ85493.1"/>
    <property type="molecule type" value="Genomic_DNA"/>
</dbReference>
<feature type="domain" description="Glutamate/phenylalanine/leucine/valine/L-tryptophan dehydrogenase C-terminal" evidence="8">
    <location>
        <begin position="140"/>
        <end position="366"/>
    </location>
</feature>
<dbReference type="PANTHER" id="PTHR11606">
    <property type="entry name" value="GLUTAMATE DEHYDROGENASE"/>
    <property type="match status" value="1"/>
</dbReference>
<keyword evidence="5" id="KW-0520">NAD</keyword>
<dbReference type="SMART" id="SM00839">
    <property type="entry name" value="ELFV_dehydrog"/>
    <property type="match status" value="1"/>
</dbReference>
<dbReference type="OrthoDB" id="9803297at2"/>
<feature type="binding site" evidence="5">
    <location>
        <position position="65"/>
    </location>
    <ligand>
        <name>substrate</name>
    </ligand>
</feature>
<sequence>MTDLLSLADDLGPGKIVHVRNPAIGLQAIVVIDNVAAGPSIGGVRMANDVTLEECARLARAMTLKNAAAGLPHGGGKAVIVGDPAMAQPDKEILIRAFANAIQELESYVPGPDMGTNETCMAWVREETGRAVGLPALLGGIPLDEIGATGFGLTVAAETAQDISGVSLSGARVSIQGFGAVGRHAARFLAARGARQVAVSDTGGTILDPEGLPLDELENLKRHGQSVTALRKARIEAAEAALTAECDILIPAARPDAIHAGNADAIKARLVLEGANIPATPEAEAILRARGILVVPDFIANAGGVICAAVELRGGGQEMAFQVIEERIRRNTREVLERARSTATDPRAAANAMAEERVRRAMALRRFS</sequence>
<dbReference type="InterPro" id="IPR033524">
    <property type="entry name" value="Glu/Leu/Phe/Val_DH_AS"/>
</dbReference>
<keyword evidence="2 3" id="KW-0560">Oxidoreductase</keyword>
<organism evidence="9 10">
    <name type="scientific">Ruegeria marisrubri</name>
    <dbReference type="NCBI Taxonomy" id="1685379"/>
    <lineage>
        <taxon>Bacteria</taxon>
        <taxon>Pseudomonadati</taxon>
        <taxon>Pseudomonadota</taxon>
        <taxon>Alphaproteobacteria</taxon>
        <taxon>Rhodobacterales</taxon>
        <taxon>Roseobacteraceae</taxon>
        <taxon>Ruegeria</taxon>
    </lineage>
</organism>
<evidence type="ECO:0000256" key="5">
    <source>
        <dbReference type="PIRSR" id="PIRSR000185-2"/>
    </source>
</evidence>
<evidence type="ECO:0000256" key="2">
    <source>
        <dbReference type="ARBA" id="ARBA00023002"/>
    </source>
</evidence>
<dbReference type="PROSITE" id="PS00074">
    <property type="entry name" value="GLFV_DEHYDROGENASE"/>
    <property type="match status" value="1"/>
</dbReference>
<dbReference type="InterPro" id="IPR046346">
    <property type="entry name" value="Aminoacid_DH-like_N_sf"/>
</dbReference>
<reference evidence="10" key="1">
    <citation type="submission" date="2015-12" db="EMBL/GenBank/DDBJ databases">
        <authorList>
            <person name="Zhang G."/>
            <person name="Stingl U."/>
        </authorList>
    </citation>
    <scope>NUCLEOTIDE SEQUENCE [LARGE SCALE GENOMIC DNA]</scope>
    <source>
        <strain evidence="10">ZGT118</strain>
    </source>
</reference>